<dbReference type="PANTHER" id="PTHR43785">
    <property type="entry name" value="GAMMA-GLUTAMYLPUTRESCINE SYNTHETASE"/>
    <property type="match status" value="1"/>
</dbReference>
<dbReference type="Proteomes" id="UP001494902">
    <property type="component" value="Unassembled WGS sequence"/>
</dbReference>
<dbReference type="PANTHER" id="PTHR43785:SF12">
    <property type="entry name" value="TYPE-1 GLUTAMINE SYNTHETASE 2"/>
    <property type="match status" value="1"/>
</dbReference>
<evidence type="ECO:0000256" key="1">
    <source>
        <dbReference type="ARBA" id="ARBA00009897"/>
    </source>
</evidence>
<keyword evidence="2" id="KW-0436">Ligase</keyword>
<evidence type="ECO:0000256" key="2">
    <source>
        <dbReference type="ARBA" id="ARBA00022598"/>
    </source>
</evidence>
<dbReference type="InterPro" id="IPR008146">
    <property type="entry name" value="Gln_synth_cat_dom"/>
</dbReference>
<dbReference type="RefSeq" id="WP_349296679.1">
    <property type="nucleotide sequence ID" value="NZ_JBEDNQ010000001.1"/>
</dbReference>
<dbReference type="SUPFAM" id="SSF54368">
    <property type="entry name" value="Glutamine synthetase, N-terminal domain"/>
    <property type="match status" value="1"/>
</dbReference>
<dbReference type="SUPFAM" id="SSF55931">
    <property type="entry name" value="Glutamine synthetase/guanido kinase"/>
    <property type="match status" value="1"/>
</dbReference>
<comment type="caution">
    <text evidence="6">The sequence shown here is derived from an EMBL/GenBank/DDBJ whole genome shotgun (WGS) entry which is preliminary data.</text>
</comment>
<evidence type="ECO:0000313" key="6">
    <source>
        <dbReference type="EMBL" id="MEQ3549610.1"/>
    </source>
</evidence>
<dbReference type="PROSITE" id="PS51987">
    <property type="entry name" value="GS_CATALYTIC"/>
    <property type="match status" value="1"/>
</dbReference>
<dbReference type="InterPro" id="IPR014746">
    <property type="entry name" value="Gln_synth/guanido_kin_cat_dom"/>
</dbReference>
<organism evidence="6 7">
    <name type="scientific">Pseudonocardia nematodicida</name>
    <dbReference type="NCBI Taxonomy" id="1206997"/>
    <lineage>
        <taxon>Bacteria</taxon>
        <taxon>Bacillati</taxon>
        <taxon>Actinomycetota</taxon>
        <taxon>Actinomycetes</taxon>
        <taxon>Pseudonocardiales</taxon>
        <taxon>Pseudonocardiaceae</taxon>
        <taxon>Pseudonocardia</taxon>
    </lineage>
</organism>
<dbReference type="Gene3D" id="3.30.590.10">
    <property type="entry name" value="Glutamine synthetase/guanido kinase, catalytic domain"/>
    <property type="match status" value="1"/>
</dbReference>
<dbReference type="EMBL" id="JBEDNQ010000001">
    <property type="protein sequence ID" value="MEQ3549610.1"/>
    <property type="molecule type" value="Genomic_DNA"/>
</dbReference>
<reference evidence="6 7" key="1">
    <citation type="submission" date="2024-03" db="EMBL/GenBank/DDBJ databases">
        <title>Draft genome sequence of Pseudonocardia nematodicida JCM 31783.</title>
        <authorList>
            <person name="Butdee W."/>
            <person name="Duangmal K."/>
        </authorList>
    </citation>
    <scope>NUCLEOTIDE SEQUENCE [LARGE SCALE GENOMIC DNA]</scope>
    <source>
        <strain evidence="6 7">JCM 31783</strain>
    </source>
</reference>
<evidence type="ECO:0000259" key="5">
    <source>
        <dbReference type="PROSITE" id="PS51987"/>
    </source>
</evidence>
<dbReference type="InterPro" id="IPR036651">
    <property type="entry name" value="Gln_synt_N_sf"/>
</dbReference>
<evidence type="ECO:0000256" key="4">
    <source>
        <dbReference type="RuleBase" id="RU000384"/>
    </source>
</evidence>
<name>A0ABV1K576_9PSEU</name>
<sequence>MTLSQKDAPGGAGPTVTAVPTGAAVGSAVDSGPNRFGEDLRTALGDREAFDRHRAANVDSPDVGRLEETLAQEGVEFVYYMIPTIGGRTVAKVAPAGHLRRMLGTGIAFHRTALTDLQSDRSGYLIGGGIEAREFWALPQPETLQVLPWDTTVARVFCRAYEPPQLPGVGGRIMPFDTRAVCELAHSGFTARTGLELRSGLEPEMTWAGPGMEVTAKDGQSPAYQVENLERMRPVYQRVIRYARALGLDMIQGDYEDDGQLELNWHYDRAGLTADRLVTYRQICKQVARELGLQCSFMPKPTNGKMGNGCHHNLSLWRGTGEDAENIVDDGRVELHVTERARHAIAGMLVHSPGSMLVMGSTVNSYKRYWDAGQFAPDEPTWGLDTRAAAVRISSNGRMEFRLPDASVNPYLSHLYLLASIEDGLRRELDAGKPETAGGDVAGIRLPRTLGEAIEAFRADDYLNEAIPEALTSVYLDLKSDEWARFCGTITEWEYKQYWEAIP</sequence>
<comment type="similarity">
    <text evidence="1 3 4">Belongs to the glutamine synthetase family.</text>
</comment>
<dbReference type="SMART" id="SM01230">
    <property type="entry name" value="Gln-synt_C"/>
    <property type="match status" value="1"/>
</dbReference>
<evidence type="ECO:0000313" key="7">
    <source>
        <dbReference type="Proteomes" id="UP001494902"/>
    </source>
</evidence>
<gene>
    <name evidence="6" type="ORF">WIS52_03915</name>
</gene>
<feature type="domain" description="GS catalytic" evidence="5">
    <location>
        <begin position="178"/>
        <end position="503"/>
    </location>
</feature>
<accession>A0ABV1K576</accession>
<dbReference type="Gene3D" id="3.10.20.70">
    <property type="entry name" value="Glutamine synthetase, N-terminal domain"/>
    <property type="match status" value="1"/>
</dbReference>
<dbReference type="Pfam" id="PF00120">
    <property type="entry name" value="Gln-synt_C"/>
    <property type="match status" value="1"/>
</dbReference>
<keyword evidence="7" id="KW-1185">Reference proteome</keyword>
<protein>
    <recommendedName>
        <fullName evidence="5">GS catalytic domain-containing protein</fullName>
    </recommendedName>
</protein>
<proteinExistence type="inferred from homology"/>
<evidence type="ECO:0000256" key="3">
    <source>
        <dbReference type="PROSITE-ProRule" id="PRU01331"/>
    </source>
</evidence>